<name>A0ABD1GLA4_SALDI</name>
<sequence>MAMHKHNNDFSPMTISKPQILFPRFPLVLTQSGKKHLQENMYPKVKVRVQREDADQYAYEKNSLQSLKAFEWLSLNHSSSSDDSPRPVVRVPHSYVPLPPPPSFYISKGETNKKNADDQKSLRATSAPRPRAVLSSPDNDEIIGQRKPARTQPSPDLMSRHTIQNRHTLCKIFPKSTTAEGLTPRKTHAKESSELKNDVRAKGRVTQLSDSRIRAATQRKKIAPS</sequence>
<feature type="compositionally biased region" description="Basic and acidic residues" evidence="1">
    <location>
        <begin position="189"/>
        <end position="201"/>
    </location>
</feature>
<gene>
    <name evidence="2" type="ORF">AAHA92_21708</name>
</gene>
<dbReference type="PANTHER" id="PTHR38932:SF1">
    <property type="entry name" value="DUF4005 DOMAIN-CONTAINING PROTEIN"/>
    <property type="match status" value="1"/>
</dbReference>
<dbReference type="AlphaFoldDB" id="A0ABD1GLA4"/>
<organism evidence="2 3">
    <name type="scientific">Salvia divinorum</name>
    <name type="common">Maria pastora</name>
    <name type="synonym">Diviner's sage</name>
    <dbReference type="NCBI Taxonomy" id="28513"/>
    <lineage>
        <taxon>Eukaryota</taxon>
        <taxon>Viridiplantae</taxon>
        <taxon>Streptophyta</taxon>
        <taxon>Embryophyta</taxon>
        <taxon>Tracheophyta</taxon>
        <taxon>Spermatophyta</taxon>
        <taxon>Magnoliopsida</taxon>
        <taxon>eudicotyledons</taxon>
        <taxon>Gunneridae</taxon>
        <taxon>Pentapetalae</taxon>
        <taxon>asterids</taxon>
        <taxon>lamiids</taxon>
        <taxon>Lamiales</taxon>
        <taxon>Lamiaceae</taxon>
        <taxon>Nepetoideae</taxon>
        <taxon>Mentheae</taxon>
        <taxon>Salviinae</taxon>
        <taxon>Salvia</taxon>
        <taxon>Salvia subgen. Calosphace</taxon>
    </lineage>
</organism>
<comment type="caution">
    <text evidence="2">The sequence shown here is derived from an EMBL/GenBank/DDBJ whole genome shotgun (WGS) entry which is preliminary data.</text>
</comment>
<evidence type="ECO:0000313" key="3">
    <source>
        <dbReference type="Proteomes" id="UP001567538"/>
    </source>
</evidence>
<proteinExistence type="predicted"/>
<evidence type="ECO:0000256" key="1">
    <source>
        <dbReference type="SAM" id="MobiDB-lite"/>
    </source>
</evidence>
<dbReference type="EMBL" id="JBEAFC010000008">
    <property type="protein sequence ID" value="KAL1544918.1"/>
    <property type="molecule type" value="Genomic_DNA"/>
</dbReference>
<feature type="compositionally biased region" description="Basic and acidic residues" evidence="1">
    <location>
        <begin position="110"/>
        <end position="121"/>
    </location>
</feature>
<reference evidence="2 3" key="1">
    <citation type="submission" date="2024-06" db="EMBL/GenBank/DDBJ databases">
        <title>A chromosome level genome sequence of Diviner's sage (Salvia divinorum).</title>
        <authorList>
            <person name="Ford S.A."/>
            <person name="Ro D.-K."/>
            <person name="Ness R.W."/>
            <person name="Phillips M.A."/>
        </authorList>
    </citation>
    <scope>NUCLEOTIDE SEQUENCE [LARGE SCALE GENOMIC DNA]</scope>
    <source>
        <strain evidence="2">SAF-2024a</strain>
        <tissue evidence="2">Leaf</tissue>
    </source>
</reference>
<feature type="region of interest" description="Disordered" evidence="1">
    <location>
        <begin position="175"/>
        <end position="225"/>
    </location>
</feature>
<feature type="region of interest" description="Disordered" evidence="1">
    <location>
        <begin position="76"/>
        <end position="157"/>
    </location>
</feature>
<accession>A0ABD1GLA4</accession>
<dbReference type="Proteomes" id="UP001567538">
    <property type="component" value="Unassembled WGS sequence"/>
</dbReference>
<protein>
    <submittedName>
        <fullName evidence="2">Uncharacterized protein</fullName>
    </submittedName>
</protein>
<keyword evidence="3" id="KW-1185">Reference proteome</keyword>
<feature type="compositionally biased region" description="Low complexity" evidence="1">
    <location>
        <begin position="77"/>
        <end position="96"/>
    </location>
</feature>
<dbReference type="PANTHER" id="PTHR38932">
    <property type="entry name" value="BNAC03G64660D PROTEIN"/>
    <property type="match status" value="1"/>
</dbReference>
<evidence type="ECO:0000313" key="2">
    <source>
        <dbReference type="EMBL" id="KAL1544918.1"/>
    </source>
</evidence>